<proteinExistence type="predicted"/>
<sequence length="208" mass="23834">MPELVDPSYDSITDIRNFPDLISTPWYASVGVKSKKGEKVFLSSCEDLFNEYGPKTQTIKDNEMTAYLELKVMCEATRLFINADSAKYSFIPDIILDEFLPNVWPKEIALTISTLESKRISDNSNFRTWGDVMPIDRFEKESEEKATYFNDEGFKEVDVLGNGDFNGDDISDIIVVVRDHVTGGDYFNMRLFVLSVNRKGDWELIESF</sequence>
<dbReference type="Proteomes" id="UP000753376">
    <property type="component" value="Unassembled WGS sequence"/>
</dbReference>
<gene>
    <name evidence="1" type="ORF">KO508_15355</name>
</gene>
<organism evidence="1 2">
    <name type="scientific">Marinobacter salexigens</name>
    <dbReference type="NCBI Taxonomy" id="1925763"/>
    <lineage>
        <taxon>Bacteria</taxon>
        <taxon>Pseudomonadati</taxon>
        <taxon>Pseudomonadota</taxon>
        <taxon>Gammaproteobacteria</taxon>
        <taxon>Pseudomonadales</taxon>
        <taxon>Marinobacteraceae</taxon>
        <taxon>Marinobacter</taxon>
    </lineage>
</organism>
<reference evidence="1 2" key="1">
    <citation type="submission" date="2021-05" db="EMBL/GenBank/DDBJ databases">
        <title>Draft genomes of bacteria isolated from model marine particles.</title>
        <authorList>
            <person name="Datta M.S."/>
            <person name="Schwartzman J.A."/>
            <person name="Enke T.N."/>
            <person name="Saavedra J."/>
            <person name="Cermak N."/>
            <person name="Cordero O.X."/>
        </authorList>
    </citation>
    <scope>NUCLEOTIDE SEQUENCE [LARGE SCALE GENOMIC DNA]</scope>
    <source>
        <strain evidence="1 2">D2M19</strain>
    </source>
</reference>
<evidence type="ECO:0000313" key="2">
    <source>
        <dbReference type="Proteomes" id="UP000753376"/>
    </source>
</evidence>
<comment type="caution">
    <text evidence="1">The sequence shown here is derived from an EMBL/GenBank/DDBJ whole genome shotgun (WGS) entry which is preliminary data.</text>
</comment>
<name>A0ABS6ADP7_9GAMM</name>
<protein>
    <submittedName>
        <fullName evidence="1">Uncharacterized protein</fullName>
    </submittedName>
</protein>
<evidence type="ECO:0000313" key="1">
    <source>
        <dbReference type="EMBL" id="MBU2875378.1"/>
    </source>
</evidence>
<accession>A0ABS6ADP7</accession>
<dbReference type="EMBL" id="JAHKPV010000021">
    <property type="protein sequence ID" value="MBU2875378.1"/>
    <property type="molecule type" value="Genomic_DNA"/>
</dbReference>
<keyword evidence="2" id="KW-1185">Reference proteome</keyword>
<dbReference type="RefSeq" id="WP_216009172.1">
    <property type="nucleotide sequence ID" value="NZ_JAHKPV010000021.1"/>
</dbReference>